<evidence type="ECO:0000313" key="2">
    <source>
        <dbReference type="EMBL" id="CAH9111933.1"/>
    </source>
</evidence>
<dbReference type="GO" id="GO:0000492">
    <property type="term" value="P:box C/D snoRNP assembly"/>
    <property type="evidence" value="ECO:0007669"/>
    <property type="project" value="InterPro"/>
</dbReference>
<organism evidence="3 4">
    <name type="scientific">Cuscuta epithymum</name>
    <dbReference type="NCBI Taxonomy" id="186058"/>
    <lineage>
        <taxon>Eukaryota</taxon>
        <taxon>Viridiplantae</taxon>
        <taxon>Streptophyta</taxon>
        <taxon>Embryophyta</taxon>
        <taxon>Tracheophyta</taxon>
        <taxon>Spermatophyta</taxon>
        <taxon>Magnoliopsida</taxon>
        <taxon>eudicotyledons</taxon>
        <taxon>Gunneridae</taxon>
        <taxon>Pentapetalae</taxon>
        <taxon>asterids</taxon>
        <taxon>lamiids</taxon>
        <taxon>Solanales</taxon>
        <taxon>Convolvulaceae</taxon>
        <taxon>Cuscuteae</taxon>
        <taxon>Cuscuta</taxon>
        <taxon>Cuscuta subgen. Cuscuta</taxon>
    </lineage>
</organism>
<comment type="caution">
    <text evidence="3">The sequence shown here is derived from an EMBL/GenBank/DDBJ whole genome shotgun (WGS) entry which is preliminary data.</text>
</comment>
<feature type="compositionally biased region" description="Acidic residues" evidence="1">
    <location>
        <begin position="135"/>
        <end position="152"/>
    </location>
</feature>
<dbReference type="EMBL" id="CAMAPF010000189">
    <property type="protein sequence ID" value="CAH9111933.1"/>
    <property type="molecule type" value="Genomic_DNA"/>
</dbReference>
<keyword evidence="4" id="KW-1185">Reference proteome</keyword>
<dbReference type="EMBL" id="CAMAPF010001092">
    <property type="protein sequence ID" value="CAH9146076.1"/>
    <property type="molecule type" value="Genomic_DNA"/>
</dbReference>
<proteinExistence type="predicted"/>
<protein>
    <submittedName>
        <fullName evidence="3">Uncharacterized protein</fullName>
    </submittedName>
</protein>
<evidence type="ECO:0000313" key="4">
    <source>
        <dbReference type="Proteomes" id="UP001152523"/>
    </source>
</evidence>
<dbReference type="PANTHER" id="PTHR28674">
    <property type="entry name" value="SIMILAR TO DNA SEGMENT, CHR 10, WAYNE STATE UNIVERSITY 102,-EXPRESSED"/>
    <property type="match status" value="1"/>
</dbReference>
<gene>
    <name evidence="2" type="ORF">CEPIT_LOCUS19701</name>
    <name evidence="3" type="ORF">CEPIT_LOCUS42710</name>
</gene>
<dbReference type="InterPro" id="IPR027921">
    <property type="entry name" value="NOPCHAP1"/>
</dbReference>
<dbReference type="GO" id="GO:0062064">
    <property type="term" value="F:box C/D methylation guide snoRNP complex binding"/>
    <property type="evidence" value="ECO:0007669"/>
    <property type="project" value="TreeGrafter"/>
</dbReference>
<evidence type="ECO:0000313" key="3">
    <source>
        <dbReference type="EMBL" id="CAH9146076.1"/>
    </source>
</evidence>
<evidence type="ECO:0000256" key="1">
    <source>
        <dbReference type="SAM" id="MobiDB-lite"/>
    </source>
</evidence>
<name>A0AAV0GFB0_9ASTE</name>
<feature type="region of interest" description="Disordered" evidence="1">
    <location>
        <begin position="119"/>
        <end position="191"/>
    </location>
</feature>
<reference evidence="3" key="1">
    <citation type="submission" date="2022-07" db="EMBL/GenBank/DDBJ databases">
        <authorList>
            <person name="Macas J."/>
            <person name="Novak P."/>
            <person name="Neumann P."/>
        </authorList>
    </citation>
    <scope>NUCLEOTIDE SEQUENCE</scope>
</reference>
<accession>A0AAV0GFB0</accession>
<dbReference type="Proteomes" id="UP001152523">
    <property type="component" value="Unassembled WGS sequence"/>
</dbReference>
<dbReference type="AlphaFoldDB" id="A0AAV0GFB0"/>
<sequence length="191" mass="21171">MKPNSKALLDLERNASSLESKLVFRNGYENFKSQRAKISPSEKTSPIPPIHQSQFLGKVKDFLGVISEANKKLEVDAKNNPENYDIEALTGEESQFIEMDLMLGVAELQSKEAIAAAESAIAGNQPVMIPHESTSSDDDDDDSSDDDLECESEEHFPDNGRTGKPTEEYSASKPSRNEKHSRKRSKIVELS</sequence>
<dbReference type="PANTHER" id="PTHR28674:SF1">
    <property type="entry name" value="NOP PROTEIN CHAPERONE 1"/>
    <property type="match status" value="1"/>
</dbReference>
<dbReference type="Pfam" id="PF15370">
    <property type="entry name" value="NOPCHAP1"/>
    <property type="match status" value="1"/>
</dbReference>